<reference evidence="1" key="2">
    <citation type="submission" date="2020-07" db="EMBL/GenBank/DDBJ databases">
        <authorList>
            <person name="Vera ALvarez R."/>
            <person name="Arias-Moreno D.M."/>
            <person name="Jimenez-Jacinto V."/>
            <person name="Jimenez-Bremont J.F."/>
            <person name="Swaminathan K."/>
            <person name="Moose S.P."/>
            <person name="Guerrero-Gonzalez M.L."/>
            <person name="Marino-Ramirez L."/>
            <person name="Landsman D."/>
            <person name="Rodriguez-Kessler M."/>
            <person name="Delgado-Sanchez P."/>
        </authorList>
    </citation>
    <scope>NUCLEOTIDE SEQUENCE</scope>
    <source>
        <tissue evidence="1">Cladode</tissue>
    </source>
</reference>
<name>A0A7C8ZI94_OPUST</name>
<accession>A0A7C8ZI94</accession>
<protein>
    <submittedName>
        <fullName evidence="1">Uncharacterized protein</fullName>
    </submittedName>
</protein>
<evidence type="ECO:0000313" key="1">
    <source>
        <dbReference type="EMBL" id="MBA4642991.1"/>
    </source>
</evidence>
<dbReference type="AlphaFoldDB" id="A0A7C8ZI94"/>
<dbReference type="EMBL" id="GISG01130703">
    <property type="protein sequence ID" value="MBA4642991.1"/>
    <property type="molecule type" value="Transcribed_RNA"/>
</dbReference>
<sequence length="114" mass="13482">MLWSPEEMMINLYSRQILVKKDIPIYHGLCSCQMKTLGQQLPLFHYLHDRIYPYTYSYNTEELKILLTLLFSSPPSQTYLTHLQLHFFGISHPSLLFCLTFKSSRTHLSPPMEK</sequence>
<reference evidence="1" key="1">
    <citation type="journal article" date="2013" name="J. Plant Res.">
        <title>Effect of fungi and light on seed germination of three Opuntia species from semiarid lands of central Mexico.</title>
        <authorList>
            <person name="Delgado-Sanchez P."/>
            <person name="Jimenez-Bremont J.F."/>
            <person name="Guerrero-Gonzalez Mde L."/>
            <person name="Flores J."/>
        </authorList>
    </citation>
    <scope>NUCLEOTIDE SEQUENCE</scope>
    <source>
        <tissue evidence="1">Cladode</tissue>
    </source>
</reference>
<organism evidence="1">
    <name type="scientific">Opuntia streptacantha</name>
    <name type="common">Prickly pear cactus</name>
    <name type="synonym">Opuntia cardona</name>
    <dbReference type="NCBI Taxonomy" id="393608"/>
    <lineage>
        <taxon>Eukaryota</taxon>
        <taxon>Viridiplantae</taxon>
        <taxon>Streptophyta</taxon>
        <taxon>Embryophyta</taxon>
        <taxon>Tracheophyta</taxon>
        <taxon>Spermatophyta</taxon>
        <taxon>Magnoliopsida</taxon>
        <taxon>eudicotyledons</taxon>
        <taxon>Gunneridae</taxon>
        <taxon>Pentapetalae</taxon>
        <taxon>Caryophyllales</taxon>
        <taxon>Cactineae</taxon>
        <taxon>Cactaceae</taxon>
        <taxon>Opuntioideae</taxon>
        <taxon>Opuntia</taxon>
    </lineage>
</organism>
<proteinExistence type="predicted"/>